<keyword evidence="8" id="KW-0408">Iron</keyword>
<evidence type="ECO:0000313" key="11">
    <source>
        <dbReference type="Proteomes" id="UP000004200"/>
    </source>
</evidence>
<evidence type="ECO:0000313" key="10">
    <source>
        <dbReference type="EMBL" id="EGV31661.1"/>
    </source>
</evidence>
<evidence type="ECO:0000256" key="5">
    <source>
        <dbReference type="ARBA" id="ARBA00022691"/>
    </source>
</evidence>
<dbReference type="Proteomes" id="UP000004200">
    <property type="component" value="Unassembled WGS sequence"/>
</dbReference>
<evidence type="ECO:0000256" key="7">
    <source>
        <dbReference type="ARBA" id="ARBA00022898"/>
    </source>
</evidence>
<protein>
    <submittedName>
        <fullName evidence="10">L-lysine 2,3-aminomutase</fullName>
    </submittedName>
</protein>
<accession>G2E0N9</accession>
<dbReference type="SUPFAM" id="SSF102114">
    <property type="entry name" value="Radical SAM enzymes"/>
    <property type="match status" value="1"/>
</dbReference>
<keyword evidence="11" id="KW-1185">Reference proteome</keyword>
<dbReference type="PANTHER" id="PTHR30538">
    <property type="entry name" value="LYSINE 2,3-AMINOMUTASE-RELATED"/>
    <property type="match status" value="1"/>
</dbReference>
<dbReference type="InterPro" id="IPR003739">
    <property type="entry name" value="Lys_aminomutase/Glu_NH3_mut"/>
</dbReference>
<dbReference type="RefSeq" id="WP_007040576.1">
    <property type="nucleotide sequence ID" value="NZ_AFWT01000011.1"/>
</dbReference>
<comment type="cofactor">
    <cofactor evidence="1">
        <name>pyridoxal 5'-phosphate</name>
        <dbReference type="ChEBI" id="CHEBI:597326"/>
    </cofactor>
</comment>
<dbReference type="PATRIC" id="fig|765913.3.peg.1889"/>
<name>G2E0N9_9GAMM</name>
<evidence type="ECO:0000256" key="3">
    <source>
        <dbReference type="ARBA" id="ARBA00008703"/>
    </source>
</evidence>
<dbReference type="GO" id="GO:0003824">
    <property type="term" value="F:catalytic activity"/>
    <property type="evidence" value="ECO:0007669"/>
    <property type="project" value="InterPro"/>
</dbReference>
<evidence type="ECO:0000256" key="4">
    <source>
        <dbReference type="ARBA" id="ARBA00022485"/>
    </source>
</evidence>
<keyword evidence="6" id="KW-0479">Metal-binding</keyword>
<keyword evidence="9" id="KW-0411">Iron-sulfur</keyword>
<dbReference type="GO" id="GO:0046872">
    <property type="term" value="F:metal ion binding"/>
    <property type="evidence" value="ECO:0007669"/>
    <property type="project" value="UniProtKB-KW"/>
</dbReference>
<evidence type="ECO:0000256" key="8">
    <source>
        <dbReference type="ARBA" id="ARBA00023004"/>
    </source>
</evidence>
<evidence type="ECO:0000256" key="2">
    <source>
        <dbReference type="ARBA" id="ARBA00001966"/>
    </source>
</evidence>
<dbReference type="STRING" id="765913.ThidrDRAFT_1862"/>
<dbReference type="InterPro" id="IPR058240">
    <property type="entry name" value="rSAM_sf"/>
</dbReference>
<dbReference type="EMBL" id="AFWT01000011">
    <property type="protein sequence ID" value="EGV31661.1"/>
    <property type="molecule type" value="Genomic_DNA"/>
</dbReference>
<comment type="caution">
    <text evidence="10">The sequence shown here is derived from an EMBL/GenBank/DDBJ whole genome shotgun (WGS) entry which is preliminary data.</text>
</comment>
<comment type="similarity">
    <text evidence="3">Belongs to the radical SAM superfamily. KamA family.</text>
</comment>
<dbReference type="GO" id="GO:0051539">
    <property type="term" value="F:4 iron, 4 sulfur cluster binding"/>
    <property type="evidence" value="ECO:0007669"/>
    <property type="project" value="UniProtKB-KW"/>
</dbReference>
<evidence type="ECO:0000256" key="6">
    <source>
        <dbReference type="ARBA" id="ARBA00022723"/>
    </source>
</evidence>
<evidence type="ECO:0000256" key="9">
    <source>
        <dbReference type="ARBA" id="ARBA00023014"/>
    </source>
</evidence>
<dbReference type="AlphaFoldDB" id="G2E0N9"/>
<dbReference type="InterPro" id="IPR013785">
    <property type="entry name" value="Aldolase_TIM"/>
</dbReference>
<dbReference type="PANTHER" id="PTHR30538:SF0">
    <property type="entry name" value="L-LYSINE 2,3-AMINOMUTASE AQ_1632-RELATED"/>
    <property type="match status" value="1"/>
</dbReference>
<dbReference type="SFLD" id="SFLDG01070">
    <property type="entry name" value="PLP-dependent"/>
    <property type="match status" value="1"/>
</dbReference>
<keyword evidence="7" id="KW-0663">Pyridoxal phosphate</keyword>
<gene>
    <name evidence="10" type="ORF">ThidrDRAFT_1862</name>
</gene>
<keyword evidence="4" id="KW-0004">4Fe-4S</keyword>
<proteinExistence type="inferred from homology"/>
<reference evidence="10 11" key="1">
    <citation type="submission" date="2011-06" db="EMBL/GenBank/DDBJ databases">
        <title>The draft genome of Thiorhodococcus drewsii AZ1.</title>
        <authorList>
            <consortium name="US DOE Joint Genome Institute (JGI-PGF)"/>
            <person name="Lucas S."/>
            <person name="Han J."/>
            <person name="Lapidus A."/>
            <person name="Cheng J.-F."/>
            <person name="Goodwin L."/>
            <person name="Pitluck S."/>
            <person name="Peters L."/>
            <person name="Land M.L."/>
            <person name="Hauser L."/>
            <person name="Vogl K."/>
            <person name="Liu Z."/>
            <person name="Imhoff J."/>
            <person name="Thiel V."/>
            <person name="Frigaard N.-U."/>
            <person name="Bryant D.A."/>
            <person name="Woyke T.J."/>
        </authorList>
    </citation>
    <scope>NUCLEOTIDE SEQUENCE [LARGE SCALE GENOMIC DNA]</scope>
    <source>
        <strain evidence="10 11">AZ1</strain>
    </source>
</reference>
<organism evidence="10 11">
    <name type="scientific">Thiorhodococcus drewsii AZ1</name>
    <dbReference type="NCBI Taxonomy" id="765913"/>
    <lineage>
        <taxon>Bacteria</taxon>
        <taxon>Pseudomonadati</taxon>
        <taxon>Pseudomonadota</taxon>
        <taxon>Gammaproteobacteria</taxon>
        <taxon>Chromatiales</taxon>
        <taxon>Chromatiaceae</taxon>
        <taxon>Thiorhodococcus</taxon>
    </lineage>
</organism>
<evidence type="ECO:0000256" key="1">
    <source>
        <dbReference type="ARBA" id="ARBA00001933"/>
    </source>
</evidence>
<dbReference type="eggNOG" id="COG1509">
    <property type="taxonomic scope" value="Bacteria"/>
</dbReference>
<dbReference type="InterPro" id="IPR007197">
    <property type="entry name" value="rSAM"/>
</dbReference>
<sequence length="460" mass="53232">MLTTHNVADAARHSDGILRPRRFQVFTDRQFDQIDQLKRLDSEQRFAMRVVASVMPFRVNQYVLDELIDWDRVPDDPLFQLTFPQRGMLSESDFDRMADLHRRDADKAEIQALANEIRERLNPHPAGQLDLNTPMEEGRPLEGLQHKYRETVLFFPTQGQTCHAYCSFCFRWAQFVGDKALKIASNEVGMLHRYLRQHRQVTDLLVTGGDPMVMKARHLSSYLTPLLSADLEHVQSVRIGTKSLTFWPHRFVTDEDADEMLGLFERLIAGGKHVAIMAHYNHPRELSTRVAREAIRRLRDVGVEIRSQGPLLRHINDDSRAWSDLWSTQVKLGIIPYYMFVERDTGAQHYFAVPLGRAWDIYRQAMQRVSGLGRTARGPSMSAGPGKVEIQGVAEIRGEKVFVLRFIQARDADWVQRPFFAKYDPEATWLDQLKPAFGEDRFFYEDEYLAMCKGQVRPIQ</sequence>
<dbReference type="Gene3D" id="3.20.20.70">
    <property type="entry name" value="Aldolase class I"/>
    <property type="match status" value="1"/>
</dbReference>
<keyword evidence="5" id="KW-0949">S-adenosyl-L-methionine</keyword>
<dbReference type="SFLD" id="SFLDS00029">
    <property type="entry name" value="Radical_SAM"/>
    <property type="match status" value="1"/>
</dbReference>
<comment type="cofactor">
    <cofactor evidence="2">
        <name>[4Fe-4S] cluster</name>
        <dbReference type="ChEBI" id="CHEBI:49883"/>
    </cofactor>
</comment>
<dbReference type="OrthoDB" id="9768064at2"/>